<proteinExistence type="predicted"/>
<dbReference type="EMBL" id="JAXIOK010000239">
    <property type="protein sequence ID" value="KAK4740492.1"/>
    <property type="molecule type" value="Genomic_DNA"/>
</dbReference>
<organism evidence="2 3">
    <name type="scientific">Trapa incisa</name>
    <dbReference type="NCBI Taxonomy" id="236973"/>
    <lineage>
        <taxon>Eukaryota</taxon>
        <taxon>Viridiplantae</taxon>
        <taxon>Streptophyta</taxon>
        <taxon>Embryophyta</taxon>
        <taxon>Tracheophyta</taxon>
        <taxon>Spermatophyta</taxon>
        <taxon>Magnoliopsida</taxon>
        <taxon>eudicotyledons</taxon>
        <taxon>Gunneridae</taxon>
        <taxon>Pentapetalae</taxon>
        <taxon>rosids</taxon>
        <taxon>malvids</taxon>
        <taxon>Myrtales</taxon>
        <taxon>Lythraceae</taxon>
        <taxon>Trapa</taxon>
    </lineage>
</organism>
<evidence type="ECO:0000256" key="1">
    <source>
        <dbReference type="SAM" id="MobiDB-lite"/>
    </source>
</evidence>
<dbReference type="PANTHER" id="PTHR37769:SF1">
    <property type="entry name" value="OS08G0243900 PROTEIN"/>
    <property type="match status" value="1"/>
</dbReference>
<name>A0AAN7GK94_9MYRT</name>
<feature type="region of interest" description="Disordered" evidence="1">
    <location>
        <begin position="52"/>
        <end position="71"/>
    </location>
</feature>
<dbReference type="AlphaFoldDB" id="A0AAN7GK94"/>
<gene>
    <name evidence="2" type="ORF">SAY87_032258</name>
</gene>
<evidence type="ECO:0000313" key="3">
    <source>
        <dbReference type="Proteomes" id="UP001345219"/>
    </source>
</evidence>
<evidence type="ECO:0000313" key="2">
    <source>
        <dbReference type="EMBL" id="KAK4740492.1"/>
    </source>
</evidence>
<reference evidence="2 3" key="1">
    <citation type="journal article" date="2023" name="Hortic Res">
        <title>Pangenome of water caltrop reveals structural variations and asymmetric subgenome divergence after allopolyploidization.</title>
        <authorList>
            <person name="Zhang X."/>
            <person name="Chen Y."/>
            <person name="Wang L."/>
            <person name="Yuan Y."/>
            <person name="Fang M."/>
            <person name="Shi L."/>
            <person name="Lu R."/>
            <person name="Comes H.P."/>
            <person name="Ma Y."/>
            <person name="Chen Y."/>
            <person name="Huang G."/>
            <person name="Zhou Y."/>
            <person name="Zheng Z."/>
            <person name="Qiu Y."/>
        </authorList>
    </citation>
    <scope>NUCLEOTIDE SEQUENCE [LARGE SCALE GENOMIC DNA]</scope>
    <source>
        <tissue evidence="2">Roots</tissue>
    </source>
</reference>
<comment type="caution">
    <text evidence="2">The sequence shown here is derived from an EMBL/GenBank/DDBJ whole genome shotgun (WGS) entry which is preliminary data.</text>
</comment>
<sequence length="143" mass="15818">MTPRPRTMLQHRKILFASSDKLNEPEELVNGFKKSKDSLPTDLIVALVGLETGPGARDPAKATAASASDGKAPLEDVLVQKTDMEGPRMFIYEEINVEFRESLLARVGLMGVVYLRTLPPKGDKETKFSFHVNSTSSVRQFVI</sequence>
<dbReference type="PANTHER" id="PTHR37769">
    <property type="entry name" value="OS08G0243900 PROTEIN"/>
    <property type="match status" value="1"/>
</dbReference>
<accession>A0AAN7GK94</accession>
<protein>
    <submittedName>
        <fullName evidence="2">Uncharacterized protein</fullName>
    </submittedName>
</protein>
<dbReference type="Proteomes" id="UP001345219">
    <property type="component" value="Unassembled WGS sequence"/>
</dbReference>
<keyword evidence="3" id="KW-1185">Reference proteome</keyword>